<evidence type="ECO:0000256" key="1">
    <source>
        <dbReference type="SAM" id="SignalP"/>
    </source>
</evidence>
<accession>A0A5N4B5N3</accession>
<evidence type="ECO:0000313" key="2">
    <source>
        <dbReference type="EMBL" id="KAB0804915.1"/>
    </source>
</evidence>
<dbReference type="AlphaFoldDB" id="A0A5N4B5N3"/>
<dbReference type="OrthoDB" id="8119829at2759"/>
<proteinExistence type="predicted"/>
<comment type="caution">
    <text evidence="2">The sequence shown here is derived from an EMBL/GenBank/DDBJ whole genome shotgun (WGS) entry which is preliminary data.</text>
</comment>
<keyword evidence="1" id="KW-0732">Signal</keyword>
<reference evidence="2 3" key="1">
    <citation type="journal article" date="2018" name="Elife">
        <title>Firefly genomes illuminate parallel origins of bioluminescence in beetles.</title>
        <authorList>
            <person name="Fallon T.R."/>
            <person name="Lower S.E."/>
            <person name="Chang C.H."/>
            <person name="Bessho-Uehara M."/>
            <person name="Martin G.J."/>
            <person name="Bewick A.J."/>
            <person name="Behringer M."/>
            <person name="Debat H.J."/>
            <person name="Wong I."/>
            <person name="Day J.C."/>
            <person name="Suvorov A."/>
            <person name="Silva C.J."/>
            <person name="Stanger-Hall K.F."/>
            <person name="Hall D.W."/>
            <person name="Schmitz R.J."/>
            <person name="Nelson D.R."/>
            <person name="Lewis S.M."/>
            <person name="Shigenobu S."/>
            <person name="Bybee S.M."/>
            <person name="Larracuente A.M."/>
            <person name="Oba Y."/>
            <person name="Weng J.K."/>
        </authorList>
    </citation>
    <scope>NUCLEOTIDE SEQUENCE [LARGE SCALE GENOMIC DNA]</scope>
    <source>
        <strain evidence="2">1611_PpyrPB1</strain>
        <tissue evidence="2">Whole body</tissue>
    </source>
</reference>
<feature type="signal peptide" evidence="1">
    <location>
        <begin position="1"/>
        <end position="20"/>
    </location>
</feature>
<dbReference type="Proteomes" id="UP000327044">
    <property type="component" value="Unassembled WGS sequence"/>
</dbReference>
<feature type="chain" id="PRO_5024325336" evidence="1">
    <location>
        <begin position="21"/>
        <end position="147"/>
    </location>
</feature>
<protein>
    <submittedName>
        <fullName evidence="2">Uncharacterized protein</fullName>
    </submittedName>
</protein>
<sequence>MNNVWISSCMSILLISTTLALPILPEFESEYPVEGNNTNGTAHDLYVIRTVVYEVGILTDADNSTDSDQSYEEVDLKIFDPKHNHSGFDPLHIPLPIETNFSRIAYTDYLLPDNLKELLSANTKTITQATIAPPFAINGTTKASDSV</sequence>
<evidence type="ECO:0000313" key="3">
    <source>
        <dbReference type="Proteomes" id="UP000327044"/>
    </source>
</evidence>
<dbReference type="InParanoid" id="A0A5N4B5N3"/>
<name>A0A5N4B5N3_PHOPY</name>
<dbReference type="EMBL" id="VVIM01000001">
    <property type="protein sequence ID" value="KAB0804915.1"/>
    <property type="molecule type" value="Genomic_DNA"/>
</dbReference>
<gene>
    <name evidence="2" type="ORF">PPYR_01885</name>
</gene>
<keyword evidence="3" id="KW-1185">Reference proteome</keyword>
<organism evidence="2 3">
    <name type="scientific">Photinus pyralis</name>
    <name type="common">Common eastern firefly</name>
    <name type="synonym">Lampyris pyralis</name>
    <dbReference type="NCBI Taxonomy" id="7054"/>
    <lineage>
        <taxon>Eukaryota</taxon>
        <taxon>Metazoa</taxon>
        <taxon>Ecdysozoa</taxon>
        <taxon>Arthropoda</taxon>
        <taxon>Hexapoda</taxon>
        <taxon>Insecta</taxon>
        <taxon>Pterygota</taxon>
        <taxon>Neoptera</taxon>
        <taxon>Endopterygota</taxon>
        <taxon>Coleoptera</taxon>
        <taxon>Polyphaga</taxon>
        <taxon>Elateriformia</taxon>
        <taxon>Elateroidea</taxon>
        <taxon>Lampyridae</taxon>
        <taxon>Lampyrinae</taxon>
        <taxon>Photinus</taxon>
    </lineage>
</organism>